<evidence type="ECO:0000313" key="13">
    <source>
        <dbReference type="EnsemblPlants" id="MELO3C022792.2.1"/>
    </source>
</evidence>
<dbReference type="SMART" id="SM00499">
    <property type="entry name" value="AAI"/>
    <property type="match status" value="1"/>
</dbReference>
<comment type="similarity">
    <text evidence="2">Belongs to the plant LTP family.</text>
</comment>
<name>A0A9I9DRY9_CUCME</name>
<dbReference type="Gramene" id="MELO3C022792.2.1">
    <property type="protein sequence ID" value="MELO3C022792.2.1"/>
    <property type="gene ID" value="MELO3C022792.2"/>
</dbReference>
<feature type="chain" id="PRO_5039917370" description="Bifunctional inhibitor/plant lipid transfer protein/seed storage helical domain-containing protein" evidence="11">
    <location>
        <begin position="23"/>
        <end position="299"/>
    </location>
</feature>
<proteinExistence type="inferred from homology"/>
<feature type="domain" description="Bifunctional inhibitor/plant lipid transfer protein/seed storage helical" evidence="12">
    <location>
        <begin position="36"/>
        <end position="113"/>
    </location>
</feature>
<keyword evidence="10" id="KW-0812">Transmembrane</keyword>
<dbReference type="PANTHER" id="PTHR33044">
    <property type="entry name" value="BIFUNCTIONAL INHIBITOR/LIPID-TRANSFER PROTEIN/SEED STORAGE 2S ALBUMIN SUPERFAMILY PROTEIN-RELATED"/>
    <property type="match status" value="1"/>
</dbReference>
<dbReference type="GO" id="GO:0098552">
    <property type="term" value="C:side of membrane"/>
    <property type="evidence" value="ECO:0007669"/>
    <property type="project" value="UniProtKB-KW"/>
</dbReference>
<evidence type="ECO:0000256" key="9">
    <source>
        <dbReference type="SAM" id="MobiDB-lite"/>
    </source>
</evidence>
<keyword evidence="3" id="KW-1003">Cell membrane</keyword>
<feature type="transmembrane region" description="Helical" evidence="10">
    <location>
        <begin position="120"/>
        <end position="142"/>
    </location>
</feature>
<dbReference type="SUPFAM" id="SSF47699">
    <property type="entry name" value="Bifunctional inhibitor/lipid-transfer protein/seed storage 2S albumin"/>
    <property type="match status" value="1"/>
</dbReference>
<keyword evidence="4" id="KW-0336">GPI-anchor</keyword>
<accession>A0A9I9DRY9</accession>
<keyword evidence="5 11" id="KW-0732">Signal</keyword>
<dbReference type="Gene3D" id="1.10.110.10">
    <property type="entry name" value="Plant lipid-transfer and hydrophobic proteins"/>
    <property type="match status" value="1"/>
</dbReference>
<dbReference type="InterPro" id="IPR036312">
    <property type="entry name" value="Bifun_inhib/LTP/seed_sf"/>
</dbReference>
<evidence type="ECO:0000256" key="6">
    <source>
        <dbReference type="ARBA" id="ARBA00023157"/>
    </source>
</evidence>
<sequence>MTMGMISNLSLFLTCIVAIASANPPSPSPGPGAGDCSVLVFHILPCVDYLTIGSTKANASQVCCEVLKNTMEPSAECMCDQLKQSDKMGIHLNITRVVGLPAACGIPISLPECDSVFCSYLVLILVFYGFCFSNLLFLAVALPPAPVPSTKAPTPAPVTKTPTPAPITNSPTPAPNKQAPSLAPNKQAPSLAPNKQAPSPIPNKQAPSPTPNKQAPSPTSNKQAPSPAPTTVVPAPTPVNHPIVSPPAPEVPPSSDLTPSNGPSGEDSPTPAPSGSPCFTSSSYLIVLLLALLASFQVL</sequence>
<evidence type="ECO:0000256" key="4">
    <source>
        <dbReference type="ARBA" id="ARBA00022622"/>
    </source>
</evidence>
<keyword evidence="6" id="KW-1015">Disulfide bond</keyword>
<evidence type="ECO:0000256" key="10">
    <source>
        <dbReference type="SAM" id="Phobius"/>
    </source>
</evidence>
<feature type="compositionally biased region" description="Pro residues" evidence="9">
    <location>
        <begin position="235"/>
        <end position="252"/>
    </location>
</feature>
<dbReference type="PRINTS" id="PR01217">
    <property type="entry name" value="PRICHEXTENSN"/>
</dbReference>
<dbReference type="EnsemblPlants" id="MELO3C022792.2.1">
    <property type="protein sequence ID" value="MELO3C022792.2.1"/>
    <property type="gene ID" value="MELO3C022792.2"/>
</dbReference>
<evidence type="ECO:0000256" key="2">
    <source>
        <dbReference type="ARBA" id="ARBA00009748"/>
    </source>
</evidence>
<keyword evidence="10" id="KW-0472">Membrane</keyword>
<evidence type="ECO:0000256" key="1">
    <source>
        <dbReference type="ARBA" id="ARBA00004609"/>
    </source>
</evidence>
<dbReference type="AlphaFoldDB" id="A0A9I9DRY9"/>
<organism evidence="13">
    <name type="scientific">Cucumis melo</name>
    <name type="common">Muskmelon</name>
    <dbReference type="NCBI Taxonomy" id="3656"/>
    <lineage>
        <taxon>Eukaryota</taxon>
        <taxon>Viridiplantae</taxon>
        <taxon>Streptophyta</taxon>
        <taxon>Embryophyta</taxon>
        <taxon>Tracheophyta</taxon>
        <taxon>Spermatophyta</taxon>
        <taxon>Magnoliopsida</taxon>
        <taxon>eudicotyledons</taxon>
        <taxon>Gunneridae</taxon>
        <taxon>Pentapetalae</taxon>
        <taxon>rosids</taxon>
        <taxon>fabids</taxon>
        <taxon>Cucurbitales</taxon>
        <taxon>Cucurbitaceae</taxon>
        <taxon>Benincaseae</taxon>
        <taxon>Cucumis</taxon>
    </lineage>
</organism>
<evidence type="ECO:0000259" key="12">
    <source>
        <dbReference type="SMART" id="SM00499"/>
    </source>
</evidence>
<dbReference type="InterPro" id="IPR043325">
    <property type="entry name" value="LTSS"/>
</dbReference>
<keyword evidence="7" id="KW-0325">Glycoprotein</keyword>
<evidence type="ECO:0000256" key="8">
    <source>
        <dbReference type="ARBA" id="ARBA00023288"/>
    </source>
</evidence>
<feature type="compositionally biased region" description="Polar residues" evidence="9">
    <location>
        <begin position="205"/>
        <end position="223"/>
    </location>
</feature>
<comment type="subcellular location">
    <subcellularLocation>
        <location evidence="1">Cell membrane</location>
        <topology evidence="1">Lipid-anchor</topology>
        <topology evidence="1">GPI-anchor</topology>
    </subcellularLocation>
</comment>
<feature type="signal peptide" evidence="11">
    <location>
        <begin position="1"/>
        <end position="22"/>
    </location>
</feature>
<dbReference type="GO" id="GO:0005886">
    <property type="term" value="C:plasma membrane"/>
    <property type="evidence" value="ECO:0007669"/>
    <property type="project" value="UniProtKB-SubCell"/>
</dbReference>
<dbReference type="InterPro" id="IPR016140">
    <property type="entry name" value="Bifunc_inhib/LTP/seed_store"/>
</dbReference>
<keyword evidence="8" id="KW-0449">Lipoprotein</keyword>
<dbReference type="Pfam" id="PF14368">
    <property type="entry name" value="LTP_2"/>
    <property type="match status" value="1"/>
</dbReference>
<feature type="region of interest" description="Disordered" evidence="9">
    <location>
        <begin position="148"/>
        <end position="277"/>
    </location>
</feature>
<evidence type="ECO:0000256" key="7">
    <source>
        <dbReference type="ARBA" id="ARBA00023180"/>
    </source>
</evidence>
<evidence type="ECO:0000256" key="5">
    <source>
        <dbReference type="ARBA" id="ARBA00022729"/>
    </source>
</evidence>
<feature type="compositionally biased region" description="Low complexity" evidence="9">
    <location>
        <begin position="148"/>
        <end position="162"/>
    </location>
</feature>
<protein>
    <recommendedName>
        <fullName evidence="12">Bifunctional inhibitor/plant lipid transfer protein/seed storage helical domain-containing protein</fullName>
    </recommendedName>
</protein>
<evidence type="ECO:0000256" key="3">
    <source>
        <dbReference type="ARBA" id="ARBA00022475"/>
    </source>
</evidence>
<dbReference type="CDD" id="cd00010">
    <property type="entry name" value="AAI_LTSS"/>
    <property type="match status" value="1"/>
</dbReference>
<evidence type="ECO:0000256" key="11">
    <source>
        <dbReference type="SAM" id="SignalP"/>
    </source>
</evidence>
<reference evidence="13" key="1">
    <citation type="submission" date="2023-03" db="UniProtKB">
        <authorList>
            <consortium name="EnsemblPlants"/>
        </authorList>
    </citation>
    <scope>IDENTIFICATION</scope>
</reference>
<keyword evidence="10" id="KW-1133">Transmembrane helix</keyword>